<proteinExistence type="predicted"/>
<evidence type="ECO:0000313" key="3">
    <source>
        <dbReference type="Proteomes" id="UP000198582"/>
    </source>
</evidence>
<dbReference type="RefSeq" id="WP_091628208.1">
    <property type="nucleotide sequence ID" value="NZ_FOEF01000027.1"/>
</dbReference>
<feature type="region of interest" description="Disordered" evidence="1">
    <location>
        <begin position="364"/>
        <end position="416"/>
    </location>
</feature>
<name>A0A1H8YMW6_9PSEU</name>
<protein>
    <submittedName>
        <fullName evidence="2">Uncharacterized protein</fullName>
    </submittedName>
</protein>
<evidence type="ECO:0000313" key="2">
    <source>
        <dbReference type="EMBL" id="SEP53496.1"/>
    </source>
</evidence>
<dbReference type="AlphaFoldDB" id="A0A1H8YMW6"/>
<gene>
    <name evidence="2" type="ORF">SAMN04489732_12792</name>
</gene>
<keyword evidence="3" id="KW-1185">Reference proteome</keyword>
<dbReference type="EMBL" id="FOEF01000027">
    <property type="protein sequence ID" value="SEP53496.1"/>
    <property type="molecule type" value="Genomic_DNA"/>
</dbReference>
<dbReference type="Proteomes" id="UP000198582">
    <property type="component" value="Unassembled WGS sequence"/>
</dbReference>
<dbReference type="OrthoDB" id="3422149at2"/>
<reference evidence="2 3" key="1">
    <citation type="submission" date="2016-10" db="EMBL/GenBank/DDBJ databases">
        <authorList>
            <person name="de Groot N.N."/>
        </authorList>
    </citation>
    <scope>NUCLEOTIDE SEQUENCE [LARGE SCALE GENOMIC DNA]</scope>
    <source>
        <strain evidence="2 3">DSM 44993</strain>
    </source>
</reference>
<dbReference type="STRING" id="394193.SAMN04489732_12792"/>
<organism evidence="2 3">
    <name type="scientific">Amycolatopsis saalfeldensis</name>
    <dbReference type="NCBI Taxonomy" id="394193"/>
    <lineage>
        <taxon>Bacteria</taxon>
        <taxon>Bacillati</taxon>
        <taxon>Actinomycetota</taxon>
        <taxon>Actinomycetes</taxon>
        <taxon>Pseudonocardiales</taxon>
        <taxon>Pseudonocardiaceae</taxon>
        <taxon>Amycolatopsis</taxon>
    </lineage>
</organism>
<evidence type="ECO:0000256" key="1">
    <source>
        <dbReference type="SAM" id="MobiDB-lite"/>
    </source>
</evidence>
<sequence>MTSSDRTILSTAIAACAGVPLVLGFALGWPIWLLLALPLLIIPVAIRAKIKERLIWEQDLEARMAARRASEPIVEPPQPEPRRFEETMVMPTELASSWSDYRFVFAAKVWWRPRLGANVPLHANMGAVAIDRVVDRAKEATVRVSPYEVTEIRHRLNNLLGQVVTDKSGMIEISAGEVQLDLDPADRERLEMFARTRKDAAVWEYERRREQDKRRYLGEDVLSDTGSAVVWWLVRQQHDVKNVVADIETLARLTAAANNVPGSTLLGGHMSGDGDRDSGYVRFPVVDGEIVDPAVERAEATPRATPGDFVQMMMEEVGLSPDAAEGELFVERLAQSFQAAGQTEAAADLRARFNTLDPTIDDDVAASSSAEGDVPSAVSAPAIADAEAGLFEPPGDPDSTQGSDDGDVSASAFRSE</sequence>
<accession>A0A1H8YMW6</accession>